<gene>
    <name evidence="8" type="ORF">EVOR1521_LOCUS2915</name>
</gene>
<keyword evidence="1 4" id="KW-0732">Signal</keyword>
<feature type="domain" description="Calcineurin-like phosphoesterase" evidence="6">
    <location>
        <begin position="157"/>
        <end position="386"/>
    </location>
</feature>
<dbReference type="SUPFAM" id="SSF56300">
    <property type="entry name" value="Metallo-dependent phosphatases"/>
    <property type="match status" value="1"/>
</dbReference>
<dbReference type="PANTHER" id="PTHR22953">
    <property type="entry name" value="ACID PHOSPHATASE RELATED"/>
    <property type="match status" value="1"/>
</dbReference>
<dbReference type="AlphaFoldDB" id="A0AA36MII1"/>
<dbReference type="InterPro" id="IPR004843">
    <property type="entry name" value="Calcineurin-like_PHP"/>
</dbReference>
<protein>
    <recommendedName>
        <fullName evidence="4">Purple acid phosphatase</fullName>
        <ecNumber evidence="4">3.1.3.2</ecNumber>
    </recommendedName>
</protein>
<keyword evidence="5" id="KW-0472">Membrane</keyword>
<proteinExistence type="inferred from homology"/>
<dbReference type="EMBL" id="CAUJNA010000165">
    <property type="protein sequence ID" value="CAJ1372946.1"/>
    <property type="molecule type" value="Genomic_DNA"/>
</dbReference>
<evidence type="ECO:0000256" key="3">
    <source>
        <dbReference type="ARBA" id="ARBA00023180"/>
    </source>
</evidence>
<dbReference type="Pfam" id="PF00149">
    <property type="entry name" value="Metallophos"/>
    <property type="match status" value="1"/>
</dbReference>
<keyword evidence="5" id="KW-1133">Transmembrane helix</keyword>
<evidence type="ECO:0000256" key="5">
    <source>
        <dbReference type="SAM" id="Phobius"/>
    </source>
</evidence>
<dbReference type="PANTHER" id="PTHR22953:SF153">
    <property type="entry name" value="PURPLE ACID PHOSPHATASE"/>
    <property type="match status" value="1"/>
</dbReference>
<evidence type="ECO:0000256" key="4">
    <source>
        <dbReference type="RuleBase" id="RU361203"/>
    </source>
</evidence>
<evidence type="ECO:0000259" key="7">
    <source>
        <dbReference type="Pfam" id="PF14008"/>
    </source>
</evidence>
<sequence>MTVSAWLTTLVTWAGLHAECMEQDWVPKQVAIAAGVAGDSHVSITWITDDPRDDNDSCNTVAVAQISGPLGLAKVPTLQVVGTCLRYSLNSAPDLFGNYTSGRIHRVLVQGLVAGSLYQYKLQGDPADGPDRRFRTLPASEERDPSQQDPRFPFTMGVLGDLGQTLHSEETVKHLDADQELQIILHAGDMSYSDTNSPRWDSYGMKMEPLASRLQWMVCPGNHEIESDFYTGQNFVAYEARFAMPAVQEAEFSPSPGQVGCKHPFPNEPHTGADCTPSEFTCHYDWGNSFYAFDSGPARVISLNSYAHTDQSSAQYNWLKEELAALERRRANTPWLIIMMHCPFYTSNVAHHKEGQAVLMRDLHGFEELFFQHKAAIVISGHVHAYERSHPVYRNQTKANAPTYIVVGDGGNREGLASSYLQAPDWSAFRDGKSFGHGRIVIANKTHMRWEWHRNSQSDSRRVMELAKDAGSASVGSLPTGTFVDDSVWIINPYKQHHDDPSHRLANASLLTLGIVAGSAAALVAGVLLVQRCRKRSTRSVCSGSELASA</sequence>
<name>A0AA36MII1_9DINO</name>
<evidence type="ECO:0000256" key="1">
    <source>
        <dbReference type="ARBA" id="ARBA00022729"/>
    </source>
</evidence>
<comment type="caution">
    <text evidence="8">The sequence shown here is derived from an EMBL/GenBank/DDBJ whole genome shotgun (WGS) entry which is preliminary data.</text>
</comment>
<keyword evidence="9" id="KW-1185">Reference proteome</keyword>
<dbReference type="CDD" id="cd00839">
    <property type="entry name" value="MPP_PAPs"/>
    <property type="match status" value="1"/>
</dbReference>
<comment type="similarity">
    <text evidence="4">Belongs to the metallophosphoesterase superfamily. Purple acid phosphatase family.</text>
</comment>
<comment type="catalytic activity">
    <reaction evidence="4">
        <text>a phosphate monoester + H2O = an alcohol + phosphate</text>
        <dbReference type="Rhea" id="RHEA:15017"/>
        <dbReference type="ChEBI" id="CHEBI:15377"/>
        <dbReference type="ChEBI" id="CHEBI:30879"/>
        <dbReference type="ChEBI" id="CHEBI:43474"/>
        <dbReference type="ChEBI" id="CHEBI:67140"/>
        <dbReference type="EC" id="3.1.3.2"/>
    </reaction>
</comment>
<dbReference type="InterPro" id="IPR025733">
    <property type="entry name" value="PAPs_C"/>
</dbReference>
<accession>A0AA36MII1</accession>
<organism evidence="8 9">
    <name type="scientific">Effrenium voratum</name>
    <dbReference type="NCBI Taxonomy" id="2562239"/>
    <lineage>
        <taxon>Eukaryota</taxon>
        <taxon>Sar</taxon>
        <taxon>Alveolata</taxon>
        <taxon>Dinophyceae</taxon>
        <taxon>Suessiales</taxon>
        <taxon>Symbiodiniaceae</taxon>
        <taxon>Effrenium</taxon>
    </lineage>
</organism>
<dbReference type="EC" id="3.1.3.2" evidence="4"/>
<keyword evidence="5" id="KW-0812">Transmembrane</keyword>
<dbReference type="Gene3D" id="3.60.21.10">
    <property type="match status" value="1"/>
</dbReference>
<dbReference type="InterPro" id="IPR029052">
    <property type="entry name" value="Metallo-depent_PP-like"/>
</dbReference>
<feature type="transmembrane region" description="Helical" evidence="5">
    <location>
        <begin position="510"/>
        <end position="530"/>
    </location>
</feature>
<keyword evidence="3" id="KW-0325">Glycoprotein</keyword>
<dbReference type="Proteomes" id="UP001178507">
    <property type="component" value="Unassembled WGS sequence"/>
</dbReference>
<dbReference type="InterPro" id="IPR008963">
    <property type="entry name" value="Purple_acid_Pase-like_N"/>
</dbReference>
<dbReference type="InterPro" id="IPR039331">
    <property type="entry name" value="PAPs-like"/>
</dbReference>
<dbReference type="InterPro" id="IPR041792">
    <property type="entry name" value="MPP_PAP"/>
</dbReference>
<dbReference type="GO" id="GO:0003993">
    <property type="term" value="F:acid phosphatase activity"/>
    <property type="evidence" value="ECO:0007669"/>
    <property type="project" value="UniProtKB-EC"/>
</dbReference>
<dbReference type="SUPFAM" id="SSF49363">
    <property type="entry name" value="Purple acid phosphatase, N-terminal domain"/>
    <property type="match status" value="1"/>
</dbReference>
<evidence type="ECO:0000313" key="8">
    <source>
        <dbReference type="EMBL" id="CAJ1372946.1"/>
    </source>
</evidence>
<feature type="chain" id="PRO_5041490324" description="Purple acid phosphatase" evidence="4">
    <location>
        <begin position="19"/>
        <end position="550"/>
    </location>
</feature>
<evidence type="ECO:0000256" key="2">
    <source>
        <dbReference type="ARBA" id="ARBA00022801"/>
    </source>
</evidence>
<feature type="signal peptide" evidence="4">
    <location>
        <begin position="1"/>
        <end position="18"/>
    </location>
</feature>
<dbReference type="Pfam" id="PF14008">
    <property type="entry name" value="Metallophos_C"/>
    <property type="match status" value="1"/>
</dbReference>
<evidence type="ECO:0000313" key="9">
    <source>
        <dbReference type="Proteomes" id="UP001178507"/>
    </source>
</evidence>
<evidence type="ECO:0000259" key="6">
    <source>
        <dbReference type="Pfam" id="PF00149"/>
    </source>
</evidence>
<dbReference type="GO" id="GO:0046872">
    <property type="term" value="F:metal ion binding"/>
    <property type="evidence" value="ECO:0007669"/>
    <property type="project" value="InterPro"/>
</dbReference>
<feature type="domain" description="Purple acid phosphatase C-terminal" evidence="7">
    <location>
        <begin position="401"/>
        <end position="457"/>
    </location>
</feature>
<dbReference type="Gene3D" id="2.60.40.380">
    <property type="entry name" value="Purple acid phosphatase-like, N-terminal"/>
    <property type="match status" value="1"/>
</dbReference>
<keyword evidence="2 4" id="KW-0378">Hydrolase</keyword>
<reference evidence="8" key="1">
    <citation type="submission" date="2023-08" db="EMBL/GenBank/DDBJ databases">
        <authorList>
            <person name="Chen Y."/>
            <person name="Shah S."/>
            <person name="Dougan E. K."/>
            <person name="Thang M."/>
            <person name="Chan C."/>
        </authorList>
    </citation>
    <scope>NUCLEOTIDE SEQUENCE</scope>
</reference>